<organism evidence="2 3">
    <name type="scientific">Solanum pinnatisectum</name>
    <name type="common">tansyleaf nightshade</name>
    <dbReference type="NCBI Taxonomy" id="50273"/>
    <lineage>
        <taxon>Eukaryota</taxon>
        <taxon>Viridiplantae</taxon>
        <taxon>Streptophyta</taxon>
        <taxon>Embryophyta</taxon>
        <taxon>Tracheophyta</taxon>
        <taxon>Spermatophyta</taxon>
        <taxon>Magnoliopsida</taxon>
        <taxon>eudicotyledons</taxon>
        <taxon>Gunneridae</taxon>
        <taxon>Pentapetalae</taxon>
        <taxon>asterids</taxon>
        <taxon>lamiids</taxon>
        <taxon>Solanales</taxon>
        <taxon>Solanaceae</taxon>
        <taxon>Solanoideae</taxon>
        <taxon>Solaneae</taxon>
        <taxon>Solanum</taxon>
    </lineage>
</organism>
<evidence type="ECO:0000313" key="2">
    <source>
        <dbReference type="EMBL" id="KAK4721543.1"/>
    </source>
</evidence>
<dbReference type="Proteomes" id="UP001311915">
    <property type="component" value="Unassembled WGS sequence"/>
</dbReference>
<name>A0AAV9L8F9_9SOLN</name>
<feature type="region of interest" description="Disordered" evidence="1">
    <location>
        <begin position="1"/>
        <end position="91"/>
    </location>
</feature>
<accession>A0AAV9L8F9</accession>
<feature type="compositionally biased region" description="Low complexity" evidence="1">
    <location>
        <begin position="1"/>
        <end position="16"/>
    </location>
</feature>
<dbReference type="AlphaFoldDB" id="A0AAV9L8F9"/>
<sequence length="91" mass="10034">MSGYSQSSPPYSSPQHPALPPPQQPTMSGYTQTCPPYSSPQTPGHFLGQDQGQPYSHPQPHPQHQQQPPPSHEYGQPAYPGWRGPYYNAPP</sequence>
<protein>
    <submittedName>
        <fullName evidence="2">Uncharacterized protein</fullName>
    </submittedName>
</protein>
<dbReference type="EMBL" id="JAWPEI010000007">
    <property type="protein sequence ID" value="KAK4721543.1"/>
    <property type="molecule type" value="Genomic_DNA"/>
</dbReference>
<evidence type="ECO:0000256" key="1">
    <source>
        <dbReference type="SAM" id="MobiDB-lite"/>
    </source>
</evidence>
<feature type="compositionally biased region" description="Polar residues" evidence="1">
    <location>
        <begin position="29"/>
        <end position="42"/>
    </location>
</feature>
<feature type="compositionally biased region" description="Pro residues" evidence="1">
    <location>
        <begin position="57"/>
        <end position="71"/>
    </location>
</feature>
<gene>
    <name evidence="2" type="ORF">R3W88_011776</name>
</gene>
<comment type="caution">
    <text evidence="2">The sequence shown here is derived from an EMBL/GenBank/DDBJ whole genome shotgun (WGS) entry which is preliminary data.</text>
</comment>
<proteinExistence type="predicted"/>
<reference evidence="2 3" key="1">
    <citation type="submission" date="2023-10" db="EMBL/GenBank/DDBJ databases">
        <title>Genome-Wide Identification Analysis in wild type Solanum Pinnatisectum Reveals Some Genes Defensing Phytophthora Infestans.</title>
        <authorList>
            <person name="Sun C."/>
        </authorList>
    </citation>
    <scope>NUCLEOTIDE SEQUENCE [LARGE SCALE GENOMIC DNA]</scope>
    <source>
        <strain evidence="2">LQN</strain>
        <tissue evidence="2">Leaf</tissue>
    </source>
</reference>
<keyword evidence="3" id="KW-1185">Reference proteome</keyword>
<evidence type="ECO:0000313" key="3">
    <source>
        <dbReference type="Proteomes" id="UP001311915"/>
    </source>
</evidence>